<evidence type="ECO:0000313" key="2">
    <source>
        <dbReference type="Proteomes" id="UP000294692"/>
    </source>
</evidence>
<dbReference type="Pfam" id="PF06995">
    <property type="entry name" value="Phage_P2_GpU"/>
    <property type="match status" value="1"/>
</dbReference>
<protein>
    <recommendedName>
        <fullName evidence="3">Phage protein U</fullName>
    </recommendedName>
</protein>
<evidence type="ECO:0008006" key="3">
    <source>
        <dbReference type="Google" id="ProtNLM"/>
    </source>
</evidence>
<dbReference type="InterPro" id="IPR016912">
    <property type="entry name" value="Phage_P2_GpU"/>
</dbReference>
<organism evidence="1 2">
    <name type="scientific">Paracandidimonas soli</name>
    <dbReference type="NCBI Taxonomy" id="1917182"/>
    <lineage>
        <taxon>Bacteria</taxon>
        <taxon>Pseudomonadati</taxon>
        <taxon>Pseudomonadota</taxon>
        <taxon>Betaproteobacteria</taxon>
        <taxon>Burkholderiales</taxon>
        <taxon>Alcaligenaceae</taxon>
        <taxon>Paracandidimonas</taxon>
    </lineage>
</organism>
<reference evidence="1 2" key="1">
    <citation type="submission" date="2019-03" db="EMBL/GenBank/DDBJ databases">
        <title>Genomic Encyclopedia of Type Strains, Phase IV (KMG-IV): sequencing the most valuable type-strain genomes for metagenomic binning, comparative biology and taxonomic classification.</title>
        <authorList>
            <person name="Goeker M."/>
        </authorList>
    </citation>
    <scope>NUCLEOTIDE SEQUENCE [LARGE SCALE GENOMIC DNA]</scope>
    <source>
        <strain evidence="1 2">DSM 100048</strain>
    </source>
</reference>
<evidence type="ECO:0000313" key="1">
    <source>
        <dbReference type="EMBL" id="TCV00526.1"/>
    </source>
</evidence>
<dbReference type="InterPro" id="IPR009734">
    <property type="entry name" value="Myoviridae_GpU"/>
</dbReference>
<dbReference type="AlphaFoldDB" id="A0A4R3V6B7"/>
<dbReference type="EMBL" id="SMBX01000003">
    <property type="protein sequence ID" value="TCV00526.1"/>
    <property type="molecule type" value="Genomic_DNA"/>
</dbReference>
<dbReference type="RefSeq" id="WP_132475109.1">
    <property type="nucleotide sequence ID" value="NZ_SMBX01000003.1"/>
</dbReference>
<gene>
    <name evidence="1" type="ORF">EV686_103106</name>
</gene>
<dbReference type="OrthoDB" id="1550902at2"/>
<dbReference type="Proteomes" id="UP000294692">
    <property type="component" value="Unassembled WGS sequence"/>
</dbReference>
<accession>A0A4R3V6B7</accession>
<sequence length="151" mass="16612">MMMALGMFIFSIHTAAHMSLQRRTNWRHTANSRVGARAGYQYVGLGDETLTLPGWIAPGQMGSSVALKMLRDMGNTGKAFTLVDGLGVFHGLYILADFDETHTYLSRHGRGRKIEFSLNLTRIDEDQADQLLGDLKLPQFGPAGTSLGELL</sequence>
<dbReference type="PIRSF" id="PIRSF029208">
    <property type="entry name" value="Phage_tail_GPU"/>
    <property type="match status" value="1"/>
</dbReference>
<keyword evidence="2" id="KW-1185">Reference proteome</keyword>
<name>A0A4R3V6B7_9BURK</name>
<proteinExistence type="predicted"/>
<comment type="caution">
    <text evidence="1">The sequence shown here is derived from an EMBL/GenBank/DDBJ whole genome shotgun (WGS) entry which is preliminary data.</text>
</comment>